<keyword evidence="2" id="KW-1185">Reference proteome</keyword>
<evidence type="ECO:0000313" key="2">
    <source>
        <dbReference type="Proteomes" id="UP000295632"/>
    </source>
</evidence>
<name>A0A4R6TV30_9BACI</name>
<reference evidence="1 2" key="1">
    <citation type="submission" date="2019-03" db="EMBL/GenBank/DDBJ databases">
        <title>Genomic Encyclopedia of Type Strains, Phase IV (KMG-IV): sequencing the most valuable type-strain genomes for metagenomic binning, comparative biology and taxonomic classification.</title>
        <authorList>
            <person name="Goeker M."/>
        </authorList>
    </citation>
    <scope>NUCLEOTIDE SEQUENCE [LARGE SCALE GENOMIC DNA]</scope>
    <source>
        <strain evidence="1 2">DSM 28697</strain>
    </source>
</reference>
<sequence length="137" mass="15729">MIPETQMPQPEALNENEQETLRTYALDFSDGRVKGKITGREAIQQFIRKAILTKRYAHDIYSSDTGCETHTLLGQGHTDGYIRSETERMITEALIYDDRIERVYDFNVTIQDDTLIVNFKVDTVEGLIEQQEVIGNV</sequence>
<dbReference type="OrthoDB" id="89089at2"/>
<accession>A0A4R6TV30</accession>
<proteinExistence type="predicted"/>
<dbReference type="Pfam" id="PF10934">
    <property type="entry name" value="Sheath_initiator"/>
    <property type="match status" value="1"/>
</dbReference>
<dbReference type="AlphaFoldDB" id="A0A4R6TV30"/>
<dbReference type="SUPFAM" id="SSF160719">
    <property type="entry name" value="gpW/gp25-like"/>
    <property type="match status" value="1"/>
</dbReference>
<protein>
    <submittedName>
        <fullName evidence="1">Uncharacterized protein DUF2634</fullName>
    </submittedName>
</protein>
<organism evidence="1 2">
    <name type="scientific">Aureibacillus halotolerans</name>
    <dbReference type="NCBI Taxonomy" id="1508390"/>
    <lineage>
        <taxon>Bacteria</taxon>
        <taxon>Bacillati</taxon>
        <taxon>Bacillota</taxon>
        <taxon>Bacilli</taxon>
        <taxon>Bacillales</taxon>
        <taxon>Bacillaceae</taxon>
        <taxon>Aureibacillus</taxon>
    </lineage>
</organism>
<dbReference type="RefSeq" id="WP_133581997.1">
    <property type="nucleotide sequence ID" value="NZ_SNYJ01000022.1"/>
</dbReference>
<evidence type="ECO:0000313" key="1">
    <source>
        <dbReference type="EMBL" id="TDQ35290.1"/>
    </source>
</evidence>
<dbReference type="InterPro" id="IPR020288">
    <property type="entry name" value="Sheath_initiator"/>
</dbReference>
<gene>
    <name evidence="1" type="ORF">EV213_12277</name>
</gene>
<dbReference type="Proteomes" id="UP000295632">
    <property type="component" value="Unassembled WGS sequence"/>
</dbReference>
<comment type="caution">
    <text evidence="1">The sequence shown here is derived from an EMBL/GenBank/DDBJ whole genome shotgun (WGS) entry which is preliminary data.</text>
</comment>
<dbReference type="Gene3D" id="3.10.450.40">
    <property type="match status" value="1"/>
</dbReference>
<dbReference type="EMBL" id="SNYJ01000022">
    <property type="protein sequence ID" value="TDQ35290.1"/>
    <property type="molecule type" value="Genomic_DNA"/>
</dbReference>